<reference evidence="1" key="1">
    <citation type="journal article" date="2021" name="Proc. Natl. Acad. Sci. U.S.A.">
        <title>A Catalog of Tens of Thousands of Viruses from Human Metagenomes Reveals Hidden Associations with Chronic Diseases.</title>
        <authorList>
            <person name="Tisza M.J."/>
            <person name="Buck C.B."/>
        </authorList>
    </citation>
    <scope>NUCLEOTIDE SEQUENCE</scope>
    <source>
        <strain evidence="1">CtQVY25</strain>
    </source>
</reference>
<evidence type="ECO:0000313" key="1">
    <source>
        <dbReference type="EMBL" id="DAF51182.1"/>
    </source>
</evidence>
<protein>
    <submittedName>
        <fullName evidence="1">Uncharacterized protein</fullName>
    </submittedName>
</protein>
<dbReference type="EMBL" id="BK032611">
    <property type="protein sequence ID" value="DAF51182.1"/>
    <property type="molecule type" value="Genomic_DNA"/>
</dbReference>
<accession>A0A8S5SJP4</accession>
<organism evidence="1">
    <name type="scientific">Myoviridae sp. ctQVY25</name>
    <dbReference type="NCBI Taxonomy" id="2827687"/>
    <lineage>
        <taxon>Viruses</taxon>
        <taxon>Duplodnaviria</taxon>
        <taxon>Heunggongvirae</taxon>
        <taxon>Uroviricota</taxon>
        <taxon>Caudoviricetes</taxon>
    </lineage>
</organism>
<proteinExistence type="predicted"/>
<sequence length="39" mass="4617">MQQKKTVPFSENSLVVCFFNLSCSPHYEHITIYIKSRIQ</sequence>
<name>A0A8S5SJP4_9CAUD</name>